<dbReference type="InterPro" id="IPR052024">
    <property type="entry name" value="Methanogen_methyltrans"/>
</dbReference>
<feature type="domain" description="Uroporphyrinogen decarboxylase (URO-D)" evidence="1">
    <location>
        <begin position="25"/>
        <end position="218"/>
    </location>
</feature>
<dbReference type="GO" id="GO:0032259">
    <property type="term" value="P:methylation"/>
    <property type="evidence" value="ECO:0007669"/>
    <property type="project" value="UniProtKB-KW"/>
</dbReference>
<dbReference type="Pfam" id="PF01208">
    <property type="entry name" value="URO-D"/>
    <property type="match status" value="1"/>
</dbReference>
<dbReference type="PANTHER" id="PTHR47099">
    <property type="entry name" value="METHYLCOBAMIDE:COM METHYLTRANSFERASE MTBA"/>
    <property type="match status" value="1"/>
</dbReference>
<dbReference type="InterPro" id="IPR000257">
    <property type="entry name" value="Uroporphyrinogen_deCOase"/>
</dbReference>
<sequence length="289" mass="32358">MSKIIDFQCTYNYFEGVDTIVTENINIKFPEAYKEWEAMAKLAIAIKKRDNAKFCELPFCHTLEAEALGGIINYGDENIGPRAKEYICTTAEELLRLPEIDFSKGRIAEVLKACRYLREKGEDVILYVSGPFTILNTLMDARHLFKILKKQPEVMQKIFEKLQKEILGFIEEALKSGVDMVSYGDSTGGLNILGPKLSEAVVECFTYPLFKRIEAVLGDNAIVLLCPKTAFALLGTGKAVWRDIDLGEAVMYLEGCKIIMGRAKFTGQMCIKNKGLELKSGVIKAIDLI</sequence>
<reference evidence="2 3" key="1">
    <citation type="submission" date="2021-06" db="EMBL/GenBank/DDBJ databases">
        <authorList>
            <person name="Sun Q."/>
            <person name="Li D."/>
        </authorList>
    </citation>
    <scope>NUCLEOTIDE SEQUENCE [LARGE SCALE GENOMIC DNA]</scope>
    <source>
        <strain evidence="2 3">MSJ-5</strain>
    </source>
</reference>
<dbReference type="RefSeq" id="WP_216414779.1">
    <property type="nucleotide sequence ID" value="NZ_JAHLQK010000001.1"/>
</dbReference>
<evidence type="ECO:0000259" key="1">
    <source>
        <dbReference type="Pfam" id="PF01208"/>
    </source>
</evidence>
<gene>
    <name evidence="2" type="ORF">KQI88_02500</name>
</gene>
<protein>
    <submittedName>
        <fullName evidence="2">Methylcobamide--CoM methyltransferase</fullName>
    </submittedName>
</protein>
<dbReference type="PANTHER" id="PTHR47099:SF1">
    <property type="entry name" value="METHYLCOBAMIDE:COM METHYLTRANSFERASE MTBA"/>
    <property type="match status" value="1"/>
</dbReference>
<keyword evidence="2" id="KW-0489">Methyltransferase</keyword>
<keyword evidence="3" id="KW-1185">Reference proteome</keyword>
<dbReference type="Proteomes" id="UP000779508">
    <property type="component" value="Unassembled WGS sequence"/>
</dbReference>
<accession>A0ABS6G1M8</accession>
<name>A0ABS6G1M8_9FIRM</name>
<dbReference type="EMBL" id="JAHLQK010000001">
    <property type="protein sequence ID" value="MBU5675285.1"/>
    <property type="molecule type" value="Genomic_DNA"/>
</dbReference>
<dbReference type="GO" id="GO:0008168">
    <property type="term" value="F:methyltransferase activity"/>
    <property type="evidence" value="ECO:0007669"/>
    <property type="project" value="UniProtKB-KW"/>
</dbReference>
<organism evidence="2 3">
    <name type="scientific">Alkaliphilus flagellatus</name>
    <dbReference type="NCBI Taxonomy" id="2841507"/>
    <lineage>
        <taxon>Bacteria</taxon>
        <taxon>Bacillati</taxon>
        <taxon>Bacillota</taxon>
        <taxon>Clostridia</taxon>
        <taxon>Peptostreptococcales</taxon>
        <taxon>Natronincolaceae</taxon>
        <taxon>Alkaliphilus</taxon>
    </lineage>
</organism>
<evidence type="ECO:0000313" key="2">
    <source>
        <dbReference type="EMBL" id="MBU5675285.1"/>
    </source>
</evidence>
<evidence type="ECO:0000313" key="3">
    <source>
        <dbReference type="Proteomes" id="UP000779508"/>
    </source>
</evidence>
<keyword evidence="2" id="KW-0808">Transferase</keyword>
<comment type="caution">
    <text evidence="2">The sequence shown here is derived from an EMBL/GenBank/DDBJ whole genome shotgun (WGS) entry which is preliminary data.</text>
</comment>
<proteinExistence type="predicted"/>